<proteinExistence type="predicted"/>
<evidence type="ECO:0000313" key="1">
    <source>
        <dbReference type="EMBL" id="CEK60482.1"/>
    </source>
</evidence>
<dbReference type="PANTHER" id="PTHR31909:SF2">
    <property type="entry name" value="RIKEN CDNA 2410004P03 GENE"/>
    <property type="match status" value="1"/>
</dbReference>
<reference evidence="1" key="1">
    <citation type="submission" date="2014-12" db="EMBL/GenBank/DDBJ databases">
        <title>Insight into the proteome of Arion vulgaris.</title>
        <authorList>
            <person name="Aradska J."/>
            <person name="Bulat T."/>
            <person name="Smidak R."/>
            <person name="Sarate P."/>
            <person name="Gangsoo J."/>
            <person name="Sialana F."/>
            <person name="Bilban M."/>
            <person name="Lubec G."/>
        </authorList>
    </citation>
    <scope>NUCLEOTIDE SEQUENCE</scope>
    <source>
        <tissue evidence="1">Skin</tissue>
    </source>
</reference>
<name>A0A0B6YWI9_9EUPU</name>
<protein>
    <submittedName>
        <fullName evidence="1">Uncharacterized protein</fullName>
    </submittedName>
</protein>
<dbReference type="PANTHER" id="PTHR31909">
    <property type="entry name" value="CHROMOSOME 20 ORF85 FAMILY MEMBER"/>
    <property type="match status" value="1"/>
</dbReference>
<dbReference type="InterPro" id="IPR020339">
    <property type="entry name" value="C20orf85-like"/>
</dbReference>
<accession>A0A0B6YWI9</accession>
<dbReference type="Pfam" id="PF14945">
    <property type="entry name" value="LLC1"/>
    <property type="match status" value="1"/>
</dbReference>
<sequence length="150" mass="16968">MSTGTQETSGLLFSYVSQSQYHESCIPKNVIQAHASSDHGKSQKINDNSKSDAVSQDAVWRQALQKERLCLKNWEDSWGFLTNYDAKGNIKEKTELPATSNMFSDSVPNTISGNYGYRQATETGRSMLSLEKKFFAENRRQKMSSDMICY</sequence>
<dbReference type="AlphaFoldDB" id="A0A0B6YWI9"/>
<organism evidence="1">
    <name type="scientific">Arion vulgaris</name>
    <dbReference type="NCBI Taxonomy" id="1028688"/>
    <lineage>
        <taxon>Eukaryota</taxon>
        <taxon>Metazoa</taxon>
        <taxon>Spiralia</taxon>
        <taxon>Lophotrochozoa</taxon>
        <taxon>Mollusca</taxon>
        <taxon>Gastropoda</taxon>
        <taxon>Heterobranchia</taxon>
        <taxon>Euthyneura</taxon>
        <taxon>Panpulmonata</taxon>
        <taxon>Eupulmonata</taxon>
        <taxon>Stylommatophora</taxon>
        <taxon>Helicina</taxon>
        <taxon>Arionoidea</taxon>
        <taxon>Arionidae</taxon>
        <taxon>Arion</taxon>
    </lineage>
</organism>
<dbReference type="EMBL" id="HACG01013617">
    <property type="protein sequence ID" value="CEK60482.1"/>
    <property type="molecule type" value="Transcribed_RNA"/>
</dbReference>
<gene>
    <name evidence="1" type="primary">ORF39515</name>
</gene>